<dbReference type="EMBL" id="BPLF01000001">
    <property type="protein sequence ID" value="GIX61470.1"/>
    <property type="molecule type" value="Genomic_DNA"/>
</dbReference>
<name>A0AAV4LPP8_BABCB</name>
<protein>
    <submittedName>
        <fullName evidence="1">Variant erythrocyte surface antigen-1 family protein</fullName>
    </submittedName>
</protein>
<reference evidence="1 2" key="1">
    <citation type="submission" date="2021-06" db="EMBL/GenBank/DDBJ databases">
        <title>Genome sequence of Babesia caballi.</title>
        <authorList>
            <person name="Yamagishi J."/>
            <person name="Kidaka T."/>
            <person name="Ochi A."/>
        </authorList>
    </citation>
    <scope>NUCLEOTIDE SEQUENCE [LARGE SCALE GENOMIC DNA]</scope>
    <source>
        <strain evidence="1">USDA-D6B2</strain>
    </source>
</reference>
<dbReference type="GeneID" id="94192953"/>
<evidence type="ECO:0000313" key="2">
    <source>
        <dbReference type="Proteomes" id="UP001497744"/>
    </source>
</evidence>
<dbReference type="AlphaFoldDB" id="A0AAV4LPP8"/>
<dbReference type="RefSeq" id="XP_067713541.1">
    <property type="nucleotide sequence ID" value="XM_067857440.1"/>
</dbReference>
<organism evidence="1 2">
    <name type="scientific">Babesia caballi</name>
    <dbReference type="NCBI Taxonomy" id="5871"/>
    <lineage>
        <taxon>Eukaryota</taxon>
        <taxon>Sar</taxon>
        <taxon>Alveolata</taxon>
        <taxon>Apicomplexa</taxon>
        <taxon>Aconoidasida</taxon>
        <taxon>Piroplasmida</taxon>
        <taxon>Babesiidae</taxon>
        <taxon>Babesia</taxon>
    </lineage>
</organism>
<evidence type="ECO:0000313" key="1">
    <source>
        <dbReference type="EMBL" id="GIX61470.1"/>
    </source>
</evidence>
<dbReference type="Pfam" id="PF12785">
    <property type="entry name" value="VESA1_N"/>
    <property type="match status" value="1"/>
</dbReference>
<dbReference type="InterPro" id="IPR024751">
    <property type="entry name" value="VESA1"/>
</dbReference>
<proteinExistence type="predicted"/>
<sequence>MRSPSFDCPSNLKEAIDWILRVTGKDAGSGGPDGTQQLAEAITKLPHFKQAISAAAAKLKESGGDGSEALGKLQDAGTLRSIIEQLSDGLKGFIGYSGGTIKHDGSGIGLPNDPRERLGDAVLKFITVMLEGFTVYSGPQFKDALQMQNDVSKLTTATAELKRAIGKGKDKFGTAVSQAEGQLSGVNSSAINNVWVQFKALSELKGHQNNTEQFVGKVETYLKNLLDQVTQDSNVQRDAKQAKPLVEQLKGQLVALLDELKKQTGPIDLSAKSDIYLKIKGFDDTFASLRTDLDPSTLSRERHPIARALVAGSYNGAVNFISQLKTGYKSYYQGTTWPNDEPSQKKCAKILMASLPFIFDKLGYLFWNCRQGGSWSGLTLNGSGRSQSAVNDPDLKNFMDLMSFSAYWLNGGKTGENILNKAFKHFNEFTSAASTSTSTYDVFLKSLKGNATEHLKAPTNYPLSALFYCSKAYWQGCQAKLTQTTPPSSIREMLYWLSGLQFAPGYSDLEKQIETVVTSKGLDVANSGSKHTGEQLTSDQVTEYLHTTWLYSPTVFCNIQEPGISDNAGEPWLHSLYSNSEFHFTYPSSGTALLYTLSNYIYALHFQFQFLYKQCEFDYQNGCGWWLCKFGSSVLPNDSTTVPSSLCGSVDAASGNHSGGKCGLQTQYPSPLQAFLTDKLKGFRRDLSDPYSHLAECTVGSMCHVPMGFNFNDIRSLATGGHLMIALNFF</sequence>
<comment type="caution">
    <text evidence="1">The sequence shown here is derived from an EMBL/GenBank/DDBJ whole genome shotgun (WGS) entry which is preliminary data.</text>
</comment>
<accession>A0AAV4LPP8</accession>
<keyword evidence="2" id="KW-1185">Reference proteome</keyword>
<dbReference type="Proteomes" id="UP001497744">
    <property type="component" value="Unassembled WGS sequence"/>
</dbReference>
<gene>
    <name evidence="1" type="ORF">BcabD6B2_09050</name>
</gene>